<feature type="compositionally biased region" description="Basic and acidic residues" evidence="2">
    <location>
        <begin position="324"/>
        <end position="334"/>
    </location>
</feature>
<dbReference type="PANTHER" id="PTHR23325:SF1">
    <property type="entry name" value="SERUM RESPONSE FACTOR-BINDING PROTEIN 1"/>
    <property type="match status" value="1"/>
</dbReference>
<organism evidence="4 5">
    <name type="scientific">Hydnomerulius pinastri MD-312</name>
    <dbReference type="NCBI Taxonomy" id="994086"/>
    <lineage>
        <taxon>Eukaryota</taxon>
        <taxon>Fungi</taxon>
        <taxon>Dikarya</taxon>
        <taxon>Basidiomycota</taxon>
        <taxon>Agaricomycotina</taxon>
        <taxon>Agaricomycetes</taxon>
        <taxon>Agaricomycetidae</taxon>
        <taxon>Boletales</taxon>
        <taxon>Boletales incertae sedis</taxon>
        <taxon>Leucogyrophana</taxon>
    </lineage>
</organism>
<accession>A0A0C9W6L6</accession>
<feature type="compositionally biased region" description="Basic and acidic residues" evidence="2">
    <location>
        <begin position="288"/>
        <end position="297"/>
    </location>
</feature>
<evidence type="ECO:0000256" key="2">
    <source>
        <dbReference type="SAM" id="MobiDB-lite"/>
    </source>
</evidence>
<gene>
    <name evidence="4" type="ORF">HYDPIDRAFT_93806</name>
</gene>
<feature type="non-terminal residue" evidence="4">
    <location>
        <position position="422"/>
    </location>
</feature>
<dbReference type="GO" id="GO:0030686">
    <property type="term" value="C:90S preribosome"/>
    <property type="evidence" value="ECO:0007669"/>
    <property type="project" value="TreeGrafter"/>
</dbReference>
<keyword evidence="1" id="KW-0175">Coiled coil</keyword>
<dbReference type="InterPro" id="IPR015158">
    <property type="entry name" value="Bud22_dom"/>
</dbReference>
<sequence>IKHHDIREVRKAAKKAKTFEVQKTLKKLKDARRKDSEGEATKDLEAQVEILKHIDCDKVANTSLLTKIKKDKLLSDNAAVQSVISSELAPNLVVPGTRGTPMAKVQSRLLSSKFLASEVASIVEALRFFLNPSTRTAEFWEAHDNEGAAPNTSKKKKLENARTKGLPAVEDHYDNGDEDDSASEGGDTEGEGAEEAAVDGDGWESGTVSDGGASAAGDWESGSVDSFDLSAADDHDDQSDDPPDDPPPPKSLKSKPNQPSSSKGESAFLPSLSVGFTRGDSDSDFSDSEVKVADGIKKNRRGQRARRAIWEKKFGKNANHVKKQHEIVHGHASEPNRPAGTASAGNRNQRSQMGQAQSSNGGASRPPHAYAGGRGTIGEGGDHHERTTQKRDERPLHPSWEAKKKQKSAGIVPSQGTKIVFS</sequence>
<dbReference type="GO" id="GO:0005634">
    <property type="term" value="C:nucleus"/>
    <property type="evidence" value="ECO:0007669"/>
    <property type="project" value="TreeGrafter"/>
</dbReference>
<evidence type="ECO:0000313" key="4">
    <source>
        <dbReference type="EMBL" id="KIJ62568.1"/>
    </source>
</evidence>
<proteinExistence type="predicted"/>
<dbReference type="Pfam" id="PF09073">
    <property type="entry name" value="BUD22"/>
    <property type="match status" value="1"/>
</dbReference>
<feature type="compositionally biased region" description="Basic and acidic residues" evidence="2">
    <location>
        <begin position="380"/>
        <end position="403"/>
    </location>
</feature>
<evidence type="ECO:0000259" key="3">
    <source>
        <dbReference type="Pfam" id="PF09073"/>
    </source>
</evidence>
<dbReference type="HOGENOM" id="CLU_029647_1_0_1"/>
<evidence type="ECO:0000313" key="5">
    <source>
        <dbReference type="Proteomes" id="UP000053820"/>
    </source>
</evidence>
<keyword evidence="5" id="KW-1185">Reference proteome</keyword>
<reference evidence="4 5" key="1">
    <citation type="submission" date="2014-04" db="EMBL/GenBank/DDBJ databases">
        <title>Evolutionary Origins and Diversification of the Mycorrhizal Mutualists.</title>
        <authorList>
            <consortium name="DOE Joint Genome Institute"/>
            <consortium name="Mycorrhizal Genomics Consortium"/>
            <person name="Kohler A."/>
            <person name="Kuo A."/>
            <person name="Nagy L.G."/>
            <person name="Floudas D."/>
            <person name="Copeland A."/>
            <person name="Barry K.W."/>
            <person name="Cichocki N."/>
            <person name="Veneault-Fourrey C."/>
            <person name="LaButti K."/>
            <person name="Lindquist E.A."/>
            <person name="Lipzen A."/>
            <person name="Lundell T."/>
            <person name="Morin E."/>
            <person name="Murat C."/>
            <person name="Riley R."/>
            <person name="Ohm R."/>
            <person name="Sun H."/>
            <person name="Tunlid A."/>
            <person name="Henrissat B."/>
            <person name="Grigoriev I.V."/>
            <person name="Hibbett D.S."/>
            <person name="Martin F."/>
        </authorList>
    </citation>
    <scope>NUCLEOTIDE SEQUENCE [LARGE SCALE GENOMIC DNA]</scope>
    <source>
        <strain evidence="4 5">MD-312</strain>
    </source>
</reference>
<feature type="compositionally biased region" description="Low complexity" evidence="2">
    <location>
        <begin position="254"/>
        <end position="263"/>
    </location>
</feature>
<protein>
    <recommendedName>
        <fullName evidence="3">Bud22 domain-containing protein</fullName>
    </recommendedName>
</protein>
<feature type="compositionally biased region" description="Basic residues" evidence="2">
    <location>
        <begin position="298"/>
        <end position="307"/>
    </location>
</feature>
<evidence type="ECO:0000256" key="1">
    <source>
        <dbReference type="ARBA" id="ARBA00023054"/>
    </source>
</evidence>
<name>A0A0C9W6L6_9AGAM</name>
<feature type="domain" description="Bud22" evidence="3">
    <location>
        <begin position="3"/>
        <end position="421"/>
    </location>
</feature>
<feature type="compositionally biased region" description="Polar residues" evidence="2">
    <location>
        <begin position="343"/>
        <end position="362"/>
    </location>
</feature>
<feature type="compositionally biased region" description="Acidic residues" evidence="2">
    <location>
        <begin position="234"/>
        <end position="244"/>
    </location>
</feature>
<dbReference type="InterPro" id="IPR037393">
    <property type="entry name" value="Bud22/SRFB1"/>
</dbReference>
<feature type="region of interest" description="Disordered" evidence="2">
    <location>
        <begin position="143"/>
        <end position="422"/>
    </location>
</feature>
<dbReference type="OrthoDB" id="3364872at2759"/>
<dbReference type="EMBL" id="KN839854">
    <property type="protein sequence ID" value="KIJ62568.1"/>
    <property type="molecule type" value="Genomic_DNA"/>
</dbReference>
<dbReference type="PANTHER" id="PTHR23325">
    <property type="entry name" value="SERUM RESPONSE FACTOR-BINDING"/>
    <property type="match status" value="1"/>
</dbReference>
<feature type="compositionally biased region" description="Acidic residues" evidence="2">
    <location>
        <begin position="176"/>
        <end position="202"/>
    </location>
</feature>
<dbReference type="Proteomes" id="UP000053820">
    <property type="component" value="Unassembled WGS sequence"/>
</dbReference>
<dbReference type="AlphaFoldDB" id="A0A0C9W6L6"/>
<dbReference type="GO" id="GO:0030490">
    <property type="term" value="P:maturation of SSU-rRNA"/>
    <property type="evidence" value="ECO:0007669"/>
    <property type="project" value="TreeGrafter"/>
</dbReference>